<reference evidence="23" key="1">
    <citation type="submission" date="2016-10" db="EMBL/GenBank/DDBJ databases">
        <title>Sequence of Gallionella enrichment culture.</title>
        <authorList>
            <person name="Poehlein A."/>
            <person name="Muehling M."/>
            <person name="Daniel R."/>
        </authorList>
    </citation>
    <scope>NUCLEOTIDE SEQUENCE</scope>
</reference>
<protein>
    <recommendedName>
        <fullName evidence="5">Diacylglycerol kinase</fullName>
        <ecNumber evidence="4">2.7.1.107</ecNumber>
    </recommendedName>
    <alternativeName>
        <fullName evidence="21">Diglyceride kinase</fullName>
    </alternativeName>
</protein>
<dbReference type="PANTHER" id="PTHR34299">
    <property type="entry name" value="DIACYLGLYCEROL KINASE"/>
    <property type="match status" value="1"/>
</dbReference>
<evidence type="ECO:0000256" key="5">
    <source>
        <dbReference type="ARBA" id="ARBA00017575"/>
    </source>
</evidence>
<dbReference type="Pfam" id="PF01219">
    <property type="entry name" value="DAGK_prokar"/>
    <property type="match status" value="1"/>
</dbReference>
<dbReference type="GO" id="GO:0046872">
    <property type="term" value="F:metal ion binding"/>
    <property type="evidence" value="ECO:0007669"/>
    <property type="project" value="UniProtKB-KW"/>
</dbReference>
<evidence type="ECO:0000256" key="20">
    <source>
        <dbReference type="ARBA" id="ARBA00023264"/>
    </source>
</evidence>
<evidence type="ECO:0000256" key="19">
    <source>
        <dbReference type="ARBA" id="ARBA00023209"/>
    </source>
</evidence>
<name>A0A1J5QU13_9ZZZZ</name>
<keyword evidence="19" id="KW-0594">Phospholipid biosynthesis</keyword>
<dbReference type="PROSITE" id="PS01069">
    <property type="entry name" value="DAGK_PROKAR"/>
    <property type="match status" value="1"/>
</dbReference>
<evidence type="ECO:0000256" key="10">
    <source>
        <dbReference type="ARBA" id="ARBA00022692"/>
    </source>
</evidence>
<keyword evidence="7" id="KW-0444">Lipid biosynthesis</keyword>
<evidence type="ECO:0000256" key="2">
    <source>
        <dbReference type="ARBA" id="ARBA00004429"/>
    </source>
</evidence>
<dbReference type="GO" id="GO:0006654">
    <property type="term" value="P:phosphatidic acid biosynthetic process"/>
    <property type="evidence" value="ECO:0007669"/>
    <property type="project" value="InterPro"/>
</dbReference>
<evidence type="ECO:0000256" key="11">
    <source>
        <dbReference type="ARBA" id="ARBA00022723"/>
    </source>
</evidence>
<evidence type="ECO:0000256" key="14">
    <source>
        <dbReference type="ARBA" id="ARBA00022840"/>
    </source>
</evidence>
<keyword evidence="9 23" id="KW-0808">Transferase</keyword>
<comment type="cofactor">
    <cofactor evidence="1">
        <name>Mg(2+)</name>
        <dbReference type="ChEBI" id="CHEBI:18420"/>
    </cofactor>
</comment>
<dbReference type="AlphaFoldDB" id="A0A1J5QU13"/>
<organism evidence="23">
    <name type="scientific">mine drainage metagenome</name>
    <dbReference type="NCBI Taxonomy" id="410659"/>
    <lineage>
        <taxon>unclassified sequences</taxon>
        <taxon>metagenomes</taxon>
        <taxon>ecological metagenomes</taxon>
    </lineage>
</organism>
<keyword evidence="6" id="KW-1003">Cell membrane</keyword>
<keyword evidence="8" id="KW-0997">Cell inner membrane</keyword>
<comment type="subcellular location">
    <subcellularLocation>
        <location evidence="2">Cell inner membrane</location>
        <topology evidence="2">Multi-pass membrane protein</topology>
    </subcellularLocation>
</comment>
<proteinExistence type="inferred from homology"/>
<evidence type="ECO:0000256" key="22">
    <source>
        <dbReference type="SAM" id="Phobius"/>
    </source>
</evidence>
<evidence type="ECO:0000256" key="18">
    <source>
        <dbReference type="ARBA" id="ARBA00023136"/>
    </source>
</evidence>
<evidence type="ECO:0000256" key="15">
    <source>
        <dbReference type="ARBA" id="ARBA00022842"/>
    </source>
</evidence>
<keyword evidence="20" id="KW-1208">Phospholipid metabolism</keyword>
<accession>A0A1J5QU13</accession>
<evidence type="ECO:0000256" key="7">
    <source>
        <dbReference type="ARBA" id="ARBA00022516"/>
    </source>
</evidence>
<evidence type="ECO:0000256" key="17">
    <source>
        <dbReference type="ARBA" id="ARBA00023098"/>
    </source>
</evidence>
<feature type="transmembrane region" description="Helical" evidence="22">
    <location>
        <begin position="101"/>
        <end position="122"/>
    </location>
</feature>
<comment type="caution">
    <text evidence="23">The sequence shown here is derived from an EMBL/GenBank/DDBJ whole genome shotgun (WGS) entry which is preliminary data.</text>
</comment>
<dbReference type="Gene3D" id="1.10.287.3610">
    <property type="match status" value="1"/>
</dbReference>
<evidence type="ECO:0000256" key="9">
    <source>
        <dbReference type="ARBA" id="ARBA00022679"/>
    </source>
</evidence>
<keyword evidence="15" id="KW-0460">Magnesium</keyword>
<evidence type="ECO:0000256" key="3">
    <source>
        <dbReference type="ARBA" id="ARBA00005967"/>
    </source>
</evidence>
<dbReference type="EMBL" id="MLJW01000985">
    <property type="protein sequence ID" value="OIQ80979.1"/>
    <property type="molecule type" value="Genomic_DNA"/>
</dbReference>
<dbReference type="GO" id="GO:0005886">
    <property type="term" value="C:plasma membrane"/>
    <property type="evidence" value="ECO:0007669"/>
    <property type="project" value="UniProtKB-SubCell"/>
</dbReference>
<dbReference type="InterPro" id="IPR036945">
    <property type="entry name" value="DAGK_sf"/>
</dbReference>
<evidence type="ECO:0000256" key="6">
    <source>
        <dbReference type="ARBA" id="ARBA00022475"/>
    </source>
</evidence>
<evidence type="ECO:0000256" key="4">
    <source>
        <dbReference type="ARBA" id="ARBA00012133"/>
    </source>
</evidence>
<keyword evidence="17" id="KW-0443">Lipid metabolism</keyword>
<keyword evidence="11" id="KW-0479">Metal-binding</keyword>
<dbReference type="GO" id="GO:0004143">
    <property type="term" value="F:ATP-dependent diacylglycerol kinase activity"/>
    <property type="evidence" value="ECO:0007669"/>
    <property type="project" value="UniProtKB-EC"/>
</dbReference>
<keyword evidence="14" id="KW-0067">ATP-binding</keyword>
<keyword evidence="10 22" id="KW-0812">Transmembrane</keyword>
<dbReference type="InterPro" id="IPR033718">
    <property type="entry name" value="DAGK_prok"/>
</dbReference>
<dbReference type="CDD" id="cd14264">
    <property type="entry name" value="DAGK_IM"/>
    <property type="match status" value="1"/>
</dbReference>
<evidence type="ECO:0000256" key="12">
    <source>
        <dbReference type="ARBA" id="ARBA00022741"/>
    </source>
</evidence>
<evidence type="ECO:0000256" key="16">
    <source>
        <dbReference type="ARBA" id="ARBA00022989"/>
    </source>
</evidence>
<evidence type="ECO:0000313" key="23">
    <source>
        <dbReference type="EMBL" id="OIQ80979.1"/>
    </source>
</evidence>
<keyword evidence="18 22" id="KW-0472">Membrane</keyword>
<gene>
    <name evidence="23" type="primary">dgkA_8</name>
    <name evidence="23" type="ORF">GALL_372570</name>
</gene>
<dbReference type="InterPro" id="IPR000829">
    <property type="entry name" value="DAGK"/>
</dbReference>
<keyword evidence="13 23" id="KW-0418">Kinase</keyword>
<dbReference type="PANTHER" id="PTHR34299:SF1">
    <property type="entry name" value="DIACYLGLYCEROL KINASE"/>
    <property type="match status" value="1"/>
</dbReference>
<dbReference type="EC" id="2.7.1.107" evidence="4"/>
<dbReference type="GO" id="GO:0005524">
    <property type="term" value="F:ATP binding"/>
    <property type="evidence" value="ECO:0007669"/>
    <property type="project" value="UniProtKB-KW"/>
</dbReference>
<sequence>MHPHPYKYRTGIARVAYALRNSAAGLRAALISEAAFRQELALAALLLPLAIWLGHDGVERALLAGAVLQVLVVELLNTALEYAVDRVSLEPHALSRTAKDLGSAAVLISLLLAALTWALLLLPRLLT</sequence>
<keyword evidence="12" id="KW-0547">Nucleotide-binding</keyword>
<keyword evidence="16 22" id="KW-1133">Transmembrane helix</keyword>
<evidence type="ECO:0000256" key="21">
    <source>
        <dbReference type="ARBA" id="ARBA00031546"/>
    </source>
</evidence>
<evidence type="ECO:0000256" key="8">
    <source>
        <dbReference type="ARBA" id="ARBA00022519"/>
    </source>
</evidence>
<evidence type="ECO:0000256" key="13">
    <source>
        <dbReference type="ARBA" id="ARBA00022777"/>
    </source>
</evidence>
<evidence type="ECO:0000256" key="1">
    <source>
        <dbReference type="ARBA" id="ARBA00001946"/>
    </source>
</evidence>
<comment type="similarity">
    <text evidence="3">Belongs to the bacterial diacylglycerol kinase family.</text>
</comment>